<feature type="region of interest" description="Disordered" evidence="1">
    <location>
        <begin position="712"/>
        <end position="747"/>
    </location>
</feature>
<dbReference type="PANTHER" id="PTHR10993">
    <property type="entry name" value="OCTANOYLTRANSFERASE"/>
    <property type="match status" value="1"/>
</dbReference>
<dbReference type="Proteomes" id="UP000028837">
    <property type="component" value="Unassembled WGS sequence"/>
</dbReference>
<dbReference type="OrthoDB" id="19908at2759"/>
<dbReference type="AlphaFoldDB" id="A0A086JXD1"/>
<feature type="region of interest" description="Disordered" evidence="1">
    <location>
        <begin position="554"/>
        <end position="576"/>
    </location>
</feature>
<dbReference type="PANTHER" id="PTHR10993:SF7">
    <property type="entry name" value="LIPOYLTRANSFERASE 2, MITOCHONDRIAL-RELATED"/>
    <property type="match status" value="1"/>
</dbReference>
<feature type="region of interest" description="Disordered" evidence="1">
    <location>
        <begin position="589"/>
        <end position="620"/>
    </location>
</feature>
<dbReference type="PROSITE" id="PS51733">
    <property type="entry name" value="BPL_LPL_CATALYTIC"/>
    <property type="match status" value="1"/>
</dbReference>
<dbReference type="InterPro" id="IPR045864">
    <property type="entry name" value="aa-tRNA-synth_II/BPL/LPL"/>
</dbReference>
<evidence type="ECO:0000256" key="1">
    <source>
        <dbReference type="SAM" id="MobiDB-lite"/>
    </source>
</evidence>
<evidence type="ECO:0000259" key="3">
    <source>
        <dbReference type="PROSITE" id="PS51733"/>
    </source>
</evidence>
<evidence type="ECO:0000256" key="2">
    <source>
        <dbReference type="SAM" id="Phobius"/>
    </source>
</evidence>
<dbReference type="GO" id="GO:0009249">
    <property type="term" value="P:protein lipoylation"/>
    <property type="evidence" value="ECO:0007669"/>
    <property type="project" value="InterPro"/>
</dbReference>
<gene>
    <name evidence="4" type="ORF">TGDOM2_315640</name>
</gene>
<dbReference type="InterPro" id="IPR004143">
    <property type="entry name" value="BPL_LPL_catalytic"/>
</dbReference>
<proteinExistence type="predicted"/>
<keyword evidence="2" id="KW-0812">Transmembrane</keyword>
<organism evidence="4 5">
    <name type="scientific">Toxoplasma gondii GAB2-2007-GAL-DOM2</name>
    <dbReference type="NCBI Taxonomy" id="1130820"/>
    <lineage>
        <taxon>Eukaryota</taxon>
        <taxon>Sar</taxon>
        <taxon>Alveolata</taxon>
        <taxon>Apicomplexa</taxon>
        <taxon>Conoidasida</taxon>
        <taxon>Coccidia</taxon>
        <taxon>Eucoccidiorida</taxon>
        <taxon>Eimeriorina</taxon>
        <taxon>Sarcocystidae</taxon>
        <taxon>Toxoplasma</taxon>
    </lineage>
</organism>
<keyword evidence="4" id="KW-0012">Acyltransferase</keyword>
<keyword evidence="4" id="KW-0808">Transferase</keyword>
<protein>
    <submittedName>
        <fullName evidence="4">Lipoyl(Octanoyl) transferase</fullName>
        <ecNumber evidence="4">2.3.1.181</ecNumber>
    </submittedName>
</protein>
<comment type="caution">
    <text evidence="4">The sequence shown here is derived from an EMBL/GenBank/DDBJ whole genome shotgun (WGS) entry which is preliminary data.</text>
</comment>
<dbReference type="GO" id="GO:0033819">
    <property type="term" value="F:lipoyl(octanoyl) transferase activity"/>
    <property type="evidence" value="ECO:0007669"/>
    <property type="project" value="UniProtKB-EC"/>
</dbReference>
<feature type="compositionally biased region" description="Polar residues" evidence="1">
    <location>
        <begin position="853"/>
        <end position="862"/>
    </location>
</feature>
<keyword evidence="2" id="KW-0472">Membrane</keyword>
<keyword evidence="2" id="KW-1133">Transmembrane helix</keyword>
<dbReference type="InterPro" id="IPR020605">
    <property type="entry name" value="Octanoyltransferase_CS"/>
</dbReference>
<dbReference type="EMBL" id="AHZU02001068">
    <property type="protein sequence ID" value="KFG36799.1"/>
    <property type="molecule type" value="Genomic_DNA"/>
</dbReference>
<feature type="transmembrane region" description="Helical" evidence="2">
    <location>
        <begin position="98"/>
        <end position="118"/>
    </location>
</feature>
<reference evidence="4 5" key="1">
    <citation type="submission" date="2014-02" db="EMBL/GenBank/DDBJ databases">
        <authorList>
            <person name="Sibley D."/>
            <person name="Venepally P."/>
            <person name="Karamycheva S."/>
            <person name="Hadjithomas M."/>
            <person name="Khan A."/>
            <person name="Brunk B."/>
            <person name="Roos D."/>
            <person name="Caler E."/>
            <person name="Lorenzi H."/>
        </authorList>
    </citation>
    <scope>NUCLEOTIDE SEQUENCE [LARGE SCALE GENOMIC DNA]</scope>
    <source>
        <strain evidence="4 5">GAB2-2007-GAL-DOM2</strain>
    </source>
</reference>
<feature type="region of interest" description="Disordered" evidence="1">
    <location>
        <begin position="814"/>
        <end position="870"/>
    </location>
</feature>
<evidence type="ECO:0000313" key="4">
    <source>
        <dbReference type="EMBL" id="KFG36799.1"/>
    </source>
</evidence>
<dbReference type="SUPFAM" id="SSF55681">
    <property type="entry name" value="Class II aaRS and biotin synthetases"/>
    <property type="match status" value="1"/>
</dbReference>
<name>A0A086JXD1_TOXGO</name>
<dbReference type="Gene3D" id="3.30.930.10">
    <property type="entry name" value="Bira Bifunctional Protein, Domain 2"/>
    <property type="match status" value="1"/>
</dbReference>
<dbReference type="PROSITE" id="PS01313">
    <property type="entry name" value="LIPB"/>
    <property type="match status" value="1"/>
</dbReference>
<feature type="domain" description="BPL/LPL catalytic" evidence="3">
    <location>
        <begin position="600"/>
        <end position="823"/>
    </location>
</feature>
<feature type="compositionally biased region" description="Basic and acidic residues" evidence="1">
    <location>
        <begin position="814"/>
        <end position="826"/>
    </location>
</feature>
<sequence>MCLGWRQKRGNAHEEPIFLSSLLTFPHPRFSTRVREMARNGAGLAARARAVPGRSVLFRTGFSSVAASGVSPFSASGIARFSTALCENRKYLSRYCRFSRLFASFLCLVTSVCGVWLATAPLASCFGGLSRVMYRHPSGVFSPRFHAFSSRPVAFSDVHFFDPAVKPAFPEAQRRSDTLGASSDPRSRPQINRKNGRLERTSVARSLEEVPCSAPDLFTQESTSEQLSSIRSPAFFPNRRQFYRNSVSPPCVSSFSHNNLLHPAFLSFPSLQCCPQSGQQRRPTKASRVARQTGGSRVLGESRGGARRSFLSRFGISGGTWEAKNASVHAVPPVAFVQATHTSVPNRSAFAGNFFPRGLRAGFSEREGRSFLRNSRHMVSGVSANASDHQHRRQDRENVRDRECIVVDWSDRIVPYDLAWRLQQVIVQLQLLRLNSSLYPLSSRPEDEASVSFHMHEHASQRSVERNENSYLKRWPEVRQPAQGRLPCDYVILLQHSPVYTLGQGGTPANILFESNVRTLQLSEGYVEEMRTINGCYRLLSRLFQEAEEAAAPGARFVSSSEAGRKNGEGTALPGGKIFVETPQQVELGEGSGRSAASEESAGREFQQKEPDEGRTDSAPGVMRQRALAWCEEAPTVWRVERGGEVTYHAPGQLVVYPLLDLRYHACDLRWYVHSLEQVAINAIDRLFCSGQLVEKAANLGEGTKNQAGLVGVESSTQDVRPPLTTAEEAQNEKTTEGRQLGQRRPGTPGVWLHGEKVCAIGVKVKRWITHHGLALNVCTDLSGFRKIVPCGLKESTTGRLKDSWCFEQRWRKRGEETERGGKPNRTEGSCDASDVKWESDEVSSDNRGHTQLDAQDQTETQEGNREPNDAELMKQVARIVKEEFSKVFSLKLVDSQGSGHTALFNNSVV</sequence>
<dbReference type="VEuPathDB" id="ToxoDB:TGDOM2_315640"/>
<dbReference type="Pfam" id="PF21948">
    <property type="entry name" value="LplA-B_cat"/>
    <property type="match status" value="1"/>
</dbReference>
<feature type="compositionally biased region" description="Basic and acidic residues" evidence="1">
    <location>
        <begin position="601"/>
        <end position="616"/>
    </location>
</feature>
<accession>A0A086JXD1</accession>
<feature type="region of interest" description="Disordered" evidence="1">
    <location>
        <begin position="172"/>
        <end position="200"/>
    </location>
</feature>
<dbReference type="EC" id="2.3.1.181" evidence="4"/>
<feature type="compositionally biased region" description="Basic and acidic residues" evidence="1">
    <location>
        <begin position="834"/>
        <end position="851"/>
    </location>
</feature>
<evidence type="ECO:0000313" key="5">
    <source>
        <dbReference type="Proteomes" id="UP000028837"/>
    </source>
</evidence>
<feature type="region of interest" description="Disordered" evidence="1">
    <location>
        <begin position="277"/>
        <end position="302"/>
    </location>
</feature>